<dbReference type="RefSeq" id="WP_094843061.1">
    <property type="nucleotide sequence ID" value="NZ_NEVS01000004.1"/>
</dbReference>
<evidence type="ECO:0000313" key="2">
    <source>
        <dbReference type="EMBL" id="OZI61664.1"/>
    </source>
</evidence>
<gene>
    <name evidence="2" type="ORF">CAL28_20530</name>
</gene>
<dbReference type="AlphaFoldDB" id="A0A261UIC1"/>
<dbReference type="EMBL" id="NEVS01000004">
    <property type="protein sequence ID" value="OZI61664.1"/>
    <property type="molecule type" value="Genomic_DNA"/>
</dbReference>
<dbReference type="Proteomes" id="UP000215767">
    <property type="component" value="Unassembled WGS sequence"/>
</dbReference>
<sequence>MDISVTHDPASHRFKAIVDQHESHLEYALRDGVMAILHTIVPPEVGGRGIAGHLTVAAIEYARSHALKIAPQCAYAAAYFQRHPEYADLLA</sequence>
<evidence type="ECO:0000313" key="3">
    <source>
        <dbReference type="Proteomes" id="UP000215767"/>
    </source>
</evidence>
<evidence type="ECO:0000259" key="1">
    <source>
        <dbReference type="PROSITE" id="PS51729"/>
    </source>
</evidence>
<organism evidence="2 3">
    <name type="scientific">Bordetella genomosp. 11</name>
    <dbReference type="NCBI Taxonomy" id="1416808"/>
    <lineage>
        <taxon>Bacteria</taxon>
        <taxon>Pseudomonadati</taxon>
        <taxon>Pseudomonadota</taxon>
        <taxon>Betaproteobacteria</taxon>
        <taxon>Burkholderiales</taxon>
        <taxon>Alcaligenaceae</taxon>
        <taxon>Bordetella</taxon>
    </lineage>
</organism>
<dbReference type="Gene3D" id="3.40.630.30">
    <property type="match status" value="1"/>
</dbReference>
<keyword evidence="3" id="KW-1185">Reference proteome</keyword>
<name>A0A261UIC1_9BORD</name>
<dbReference type="PANTHER" id="PTHR31435">
    <property type="entry name" value="PROTEIN NATD1"/>
    <property type="match status" value="1"/>
</dbReference>
<dbReference type="GO" id="GO:0016740">
    <property type="term" value="F:transferase activity"/>
    <property type="evidence" value="ECO:0007669"/>
    <property type="project" value="UniProtKB-KW"/>
</dbReference>
<feature type="domain" description="N-acetyltransferase" evidence="1">
    <location>
        <begin position="6"/>
        <end position="91"/>
    </location>
</feature>
<proteinExistence type="predicted"/>
<protein>
    <submittedName>
        <fullName evidence="2">GNAT family N-acetyltransferase</fullName>
    </submittedName>
</protein>
<dbReference type="PROSITE" id="PS51729">
    <property type="entry name" value="GNAT_YJDJ"/>
    <property type="match status" value="1"/>
</dbReference>
<dbReference type="InterPro" id="IPR031165">
    <property type="entry name" value="GNAT_YJDJ"/>
</dbReference>
<dbReference type="OrthoDB" id="9813275at2"/>
<comment type="caution">
    <text evidence="2">The sequence shown here is derived from an EMBL/GenBank/DDBJ whole genome shotgun (WGS) entry which is preliminary data.</text>
</comment>
<accession>A0A261UIC1</accession>
<dbReference type="PANTHER" id="PTHR31435:SF9">
    <property type="entry name" value="PROTEIN NATD1"/>
    <property type="match status" value="1"/>
</dbReference>
<keyword evidence="2" id="KW-0808">Transferase</keyword>
<dbReference type="Pfam" id="PF14542">
    <property type="entry name" value="Acetyltransf_CG"/>
    <property type="match status" value="1"/>
</dbReference>
<reference evidence="3" key="1">
    <citation type="submission" date="2017-05" db="EMBL/GenBank/DDBJ databases">
        <title>Complete and WGS of Bordetella genogroups.</title>
        <authorList>
            <person name="Spilker T."/>
            <person name="Lipuma J."/>
        </authorList>
    </citation>
    <scope>NUCLEOTIDE SEQUENCE [LARGE SCALE GENOMIC DNA]</scope>
    <source>
        <strain evidence="3">AU8856</strain>
    </source>
</reference>
<dbReference type="InterPro" id="IPR045057">
    <property type="entry name" value="Gcn5-rel_NAT"/>
</dbReference>
<dbReference type="InterPro" id="IPR016181">
    <property type="entry name" value="Acyl_CoA_acyltransferase"/>
</dbReference>
<dbReference type="SUPFAM" id="SSF55729">
    <property type="entry name" value="Acyl-CoA N-acyltransferases (Nat)"/>
    <property type="match status" value="1"/>
</dbReference>